<reference evidence="2" key="1">
    <citation type="submission" date="2018-01" db="EMBL/GenBank/DDBJ databases">
        <authorList>
            <person name="Chaillou S."/>
        </authorList>
    </citation>
    <scope>NUCLEOTIDE SEQUENCE [LARGE SCALE GENOMIC DNA]</scope>
    <source>
        <strain evidence="2">MFPC41A2801</strain>
    </source>
</reference>
<protein>
    <submittedName>
        <fullName evidence="2">Uncharacterized protein</fullName>
    </submittedName>
</protein>
<proteinExistence type="predicted"/>
<dbReference type="EMBL" id="OGVC01000051">
    <property type="protein sequence ID" value="SPC40145.1"/>
    <property type="molecule type" value="Genomic_DNA"/>
</dbReference>
<feature type="transmembrane region" description="Helical" evidence="1">
    <location>
        <begin position="42"/>
        <end position="58"/>
    </location>
</feature>
<evidence type="ECO:0000313" key="3">
    <source>
        <dbReference type="Proteomes" id="UP000238739"/>
    </source>
</evidence>
<keyword evidence="1" id="KW-1133">Transmembrane helix</keyword>
<evidence type="ECO:0000256" key="1">
    <source>
        <dbReference type="SAM" id="Phobius"/>
    </source>
</evidence>
<dbReference type="RefSeq" id="WP_106482929.1">
    <property type="nucleotide sequence ID" value="NZ_LT984417.1"/>
</dbReference>
<feature type="transmembrane region" description="Helical" evidence="1">
    <location>
        <begin position="12"/>
        <end position="30"/>
    </location>
</feature>
<gene>
    <name evidence="2" type="ORF">LFUMFP_90001</name>
</gene>
<sequence length="62" mass="7234">MAKLKRMLDQHPYISLLVIVLLSSLIGILVEYIVNRDFIKDGFWTTGFIVLISLGMIRRQRK</sequence>
<dbReference type="Proteomes" id="UP000238739">
    <property type="component" value="Unassembled WGS sequence"/>
</dbReference>
<keyword evidence="3" id="KW-1185">Reference proteome</keyword>
<accession>A0A2N9DYC2</accession>
<comment type="caution">
    <text evidence="2">The sequence shown here is derived from an EMBL/GenBank/DDBJ whole genome shotgun (WGS) entry which is preliminary data.</text>
</comment>
<dbReference type="AlphaFoldDB" id="A0A2N9DYC2"/>
<evidence type="ECO:0000313" key="2">
    <source>
        <dbReference type="EMBL" id="SPC40145.1"/>
    </source>
</evidence>
<keyword evidence="1" id="KW-0472">Membrane</keyword>
<keyword evidence="1" id="KW-0812">Transmembrane</keyword>
<name>A0A2N9DYC2_9LACO</name>
<organism evidence="2 3">
    <name type="scientific">Latilactobacillus fuchuensis</name>
    <dbReference type="NCBI Taxonomy" id="164393"/>
    <lineage>
        <taxon>Bacteria</taxon>
        <taxon>Bacillati</taxon>
        <taxon>Bacillota</taxon>
        <taxon>Bacilli</taxon>
        <taxon>Lactobacillales</taxon>
        <taxon>Lactobacillaceae</taxon>
        <taxon>Latilactobacillus</taxon>
    </lineage>
</organism>